<dbReference type="AlphaFoldDB" id="A0AAW1X3I2"/>
<reference evidence="3 4" key="1">
    <citation type="journal article" date="2023" name="G3 (Bethesda)">
        <title>A chromosome-length genome assembly and annotation of blackberry (Rubus argutus, cv. 'Hillquist').</title>
        <authorList>
            <person name="Bruna T."/>
            <person name="Aryal R."/>
            <person name="Dudchenko O."/>
            <person name="Sargent D.J."/>
            <person name="Mead D."/>
            <person name="Buti M."/>
            <person name="Cavallini A."/>
            <person name="Hytonen T."/>
            <person name="Andres J."/>
            <person name="Pham M."/>
            <person name="Weisz D."/>
            <person name="Mascagni F."/>
            <person name="Usai G."/>
            <person name="Natali L."/>
            <person name="Bassil N."/>
            <person name="Fernandez G.E."/>
            <person name="Lomsadze A."/>
            <person name="Armour M."/>
            <person name="Olukolu B."/>
            <person name="Poorten T."/>
            <person name="Britton C."/>
            <person name="Davik J."/>
            <person name="Ashrafi H."/>
            <person name="Aiden E.L."/>
            <person name="Borodovsky M."/>
            <person name="Worthington M."/>
        </authorList>
    </citation>
    <scope>NUCLEOTIDE SEQUENCE [LARGE SCALE GENOMIC DNA]</scope>
    <source>
        <strain evidence="3">PI 553951</strain>
    </source>
</reference>
<dbReference type="Proteomes" id="UP001457282">
    <property type="component" value="Unassembled WGS sequence"/>
</dbReference>
<keyword evidence="2" id="KW-0472">Membrane</keyword>
<keyword evidence="2" id="KW-1133">Transmembrane helix</keyword>
<evidence type="ECO:0000313" key="4">
    <source>
        <dbReference type="Proteomes" id="UP001457282"/>
    </source>
</evidence>
<evidence type="ECO:0000256" key="2">
    <source>
        <dbReference type="SAM" id="Phobius"/>
    </source>
</evidence>
<sequence length="240" mass="26607">MEKKEADQGGDDAVNKLTVPILDGETGGANGELMCGWNEVDSMVDKKQNEDTAERKITNRESSLTESNQLNGQDCTYSKNVLEDEARKVLEDEARNVQAEEDSDDIFPGLDPGVPDTRPVAEVFAEMDWNSWTRGESSSRSFSFAELVSDHVAEPESVPEPEPDGYDSWLSDLDALDDHEDDLDVQLHSPLVTVHVSFTIDGGLLFVSVTMPQLVLVVVVSEWFVAMFCDGFIYLRLSII</sequence>
<keyword evidence="2" id="KW-0812">Transmembrane</keyword>
<organism evidence="3 4">
    <name type="scientific">Rubus argutus</name>
    <name type="common">Southern blackberry</name>
    <dbReference type="NCBI Taxonomy" id="59490"/>
    <lineage>
        <taxon>Eukaryota</taxon>
        <taxon>Viridiplantae</taxon>
        <taxon>Streptophyta</taxon>
        <taxon>Embryophyta</taxon>
        <taxon>Tracheophyta</taxon>
        <taxon>Spermatophyta</taxon>
        <taxon>Magnoliopsida</taxon>
        <taxon>eudicotyledons</taxon>
        <taxon>Gunneridae</taxon>
        <taxon>Pentapetalae</taxon>
        <taxon>rosids</taxon>
        <taxon>fabids</taxon>
        <taxon>Rosales</taxon>
        <taxon>Rosaceae</taxon>
        <taxon>Rosoideae</taxon>
        <taxon>Rosoideae incertae sedis</taxon>
        <taxon>Rubus</taxon>
    </lineage>
</organism>
<dbReference type="EMBL" id="JBEDUW010000005">
    <property type="protein sequence ID" value="KAK9930257.1"/>
    <property type="molecule type" value="Genomic_DNA"/>
</dbReference>
<feature type="compositionally biased region" description="Basic and acidic residues" evidence="1">
    <location>
        <begin position="45"/>
        <end position="59"/>
    </location>
</feature>
<name>A0AAW1X3I2_RUBAR</name>
<evidence type="ECO:0000313" key="3">
    <source>
        <dbReference type="EMBL" id="KAK9930257.1"/>
    </source>
</evidence>
<accession>A0AAW1X3I2</accession>
<keyword evidence="4" id="KW-1185">Reference proteome</keyword>
<feature type="compositionally biased region" description="Polar residues" evidence="1">
    <location>
        <begin position="60"/>
        <end position="77"/>
    </location>
</feature>
<feature type="transmembrane region" description="Helical" evidence="2">
    <location>
        <begin position="214"/>
        <end position="235"/>
    </location>
</feature>
<feature type="region of interest" description="Disordered" evidence="1">
    <location>
        <begin position="152"/>
        <end position="171"/>
    </location>
</feature>
<comment type="caution">
    <text evidence="3">The sequence shown here is derived from an EMBL/GenBank/DDBJ whole genome shotgun (WGS) entry which is preliminary data.</text>
</comment>
<feature type="region of interest" description="Disordered" evidence="1">
    <location>
        <begin position="45"/>
        <end position="77"/>
    </location>
</feature>
<evidence type="ECO:0000256" key="1">
    <source>
        <dbReference type="SAM" id="MobiDB-lite"/>
    </source>
</evidence>
<proteinExistence type="predicted"/>
<protein>
    <submittedName>
        <fullName evidence="3">Uncharacterized protein</fullName>
    </submittedName>
</protein>
<feature type="region of interest" description="Disordered" evidence="1">
    <location>
        <begin position="1"/>
        <end position="30"/>
    </location>
</feature>
<gene>
    <name evidence="3" type="ORF">M0R45_027300</name>
</gene>